<accession>A0ABV7Y7L4</accession>
<name>A0ABV7Y7L4_9ACTN</name>
<gene>
    <name evidence="1" type="ORF">ACFOUW_09720</name>
</gene>
<protein>
    <recommendedName>
        <fullName evidence="3">Alcohol dehydrogenase</fullName>
    </recommendedName>
</protein>
<sequence length="52" mass="5648">MVGSYNDLCELMVLAARGAVNLHTAKYALDDFQKAIDDLDAGRVRGRAILVP</sequence>
<evidence type="ECO:0000313" key="1">
    <source>
        <dbReference type="EMBL" id="MFC3761117.1"/>
    </source>
</evidence>
<organism evidence="1 2">
    <name type="scientific">Tenggerimyces flavus</name>
    <dbReference type="NCBI Taxonomy" id="1708749"/>
    <lineage>
        <taxon>Bacteria</taxon>
        <taxon>Bacillati</taxon>
        <taxon>Actinomycetota</taxon>
        <taxon>Actinomycetes</taxon>
        <taxon>Propionibacteriales</taxon>
        <taxon>Nocardioidaceae</taxon>
        <taxon>Tenggerimyces</taxon>
    </lineage>
</organism>
<dbReference type="EMBL" id="JBHRZH010000006">
    <property type="protein sequence ID" value="MFC3761117.1"/>
    <property type="molecule type" value="Genomic_DNA"/>
</dbReference>
<keyword evidence="2" id="KW-1185">Reference proteome</keyword>
<reference evidence="2" key="1">
    <citation type="journal article" date="2019" name="Int. J. Syst. Evol. Microbiol.">
        <title>The Global Catalogue of Microorganisms (GCM) 10K type strain sequencing project: providing services to taxonomists for standard genome sequencing and annotation.</title>
        <authorList>
            <consortium name="The Broad Institute Genomics Platform"/>
            <consortium name="The Broad Institute Genome Sequencing Center for Infectious Disease"/>
            <person name="Wu L."/>
            <person name="Ma J."/>
        </authorList>
    </citation>
    <scope>NUCLEOTIDE SEQUENCE [LARGE SCALE GENOMIC DNA]</scope>
    <source>
        <strain evidence="2">CGMCC 4.7241</strain>
    </source>
</reference>
<evidence type="ECO:0000313" key="2">
    <source>
        <dbReference type="Proteomes" id="UP001595699"/>
    </source>
</evidence>
<comment type="caution">
    <text evidence="1">The sequence shown here is derived from an EMBL/GenBank/DDBJ whole genome shotgun (WGS) entry which is preliminary data.</text>
</comment>
<dbReference type="RefSeq" id="WP_205117333.1">
    <property type="nucleotide sequence ID" value="NZ_JAFBCM010000001.1"/>
</dbReference>
<dbReference type="Gene3D" id="3.90.180.10">
    <property type="entry name" value="Medium-chain alcohol dehydrogenases, catalytic domain"/>
    <property type="match status" value="1"/>
</dbReference>
<proteinExistence type="predicted"/>
<dbReference type="Proteomes" id="UP001595699">
    <property type="component" value="Unassembled WGS sequence"/>
</dbReference>
<evidence type="ECO:0008006" key="3">
    <source>
        <dbReference type="Google" id="ProtNLM"/>
    </source>
</evidence>